<keyword evidence="5 6" id="KW-0408">Iron</keyword>
<evidence type="ECO:0000256" key="2">
    <source>
        <dbReference type="ARBA" id="ARBA00010617"/>
    </source>
</evidence>
<organism evidence="7 8">
    <name type="scientific">Wolfiporia cocos (strain MD-104)</name>
    <name type="common">Brown rot fungus</name>
    <dbReference type="NCBI Taxonomy" id="742152"/>
    <lineage>
        <taxon>Eukaryota</taxon>
        <taxon>Fungi</taxon>
        <taxon>Dikarya</taxon>
        <taxon>Basidiomycota</taxon>
        <taxon>Agaricomycotina</taxon>
        <taxon>Agaricomycetes</taxon>
        <taxon>Polyporales</taxon>
        <taxon>Phaeolaceae</taxon>
        <taxon>Wolfiporia</taxon>
    </lineage>
</organism>
<dbReference type="PANTHER" id="PTHR46206">
    <property type="entry name" value="CYTOCHROME P450"/>
    <property type="match status" value="1"/>
</dbReference>
<dbReference type="AlphaFoldDB" id="A0A2H3K4X3"/>
<keyword evidence="8" id="KW-1185">Reference proteome</keyword>
<dbReference type="SUPFAM" id="SSF48264">
    <property type="entry name" value="Cytochrome P450"/>
    <property type="match status" value="1"/>
</dbReference>
<dbReference type="EMBL" id="KB468157">
    <property type="protein sequence ID" value="PCH44104.1"/>
    <property type="molecule type" value="Genomic_DNA"/>
</dbReference>
<evidence type="ECO:0000256" key="6">
    <source>
        <dbReference type="PIRSR" id="PIRSR602401-1"/>
    </source>
</evidence>
<dbReference type="Pfam" id="PF00067">
    <property type="entry name" value="p450"/>
    <property type="match status" value="1"/>
</dbReference>
<evidence type="ECO:0000256" key="4">
    <source>
        <dbReference type="ARBA" id="ARBA00023002"/>
    </source>
</evidence>
<evidence type="ECO:0000256" key="1">
    <source>
        <dbReference type="ARBA" id="ARBA00001971"/>
    </source>
</evidence>
<dbReference type="GO" id="GO:0016705">
    <property type="term" value="F:oxidoreductase activity, acting on paired donors, with incorporation or reduction of molecular oxygen"/>
    <property type="evidence" value="ECO:0007669"/>
    <property type="project" value="InterPro"/>
</dbReference>
<dbReference type="Proteomes" id="UP000218811">
    <property type="component" value="Unassembled WGS sequence"/>
</dbReference>
<dbReference type="PRINTS" id="PR00385">
    <property type="entry name" value="P450"/>
</dbReference>
<dbReference type="OMA" id="RAPNDIL"/>
<keyword evidence="6" id="KW-0349">Heme</keyword>
<dbReference type="GO" id="GO:0005506">
    <property type="term" value="F:iron ion binding"/>
    <property type="evidence" value="ECO:0007669"/>
    <property type="project" value="InterPro"/>
</dbReference>
<dbReference type="OrthoDB" id="1844152at2759"/>
<dbReference type="CDD" id="cd11041">
    <property type="entry name" value="CYP503A1-like"/>
    <property type="match status" value="1"/>
</dbReference>
<accession>A0A2H3K4X3</accession>
<dbReference type="InterPro" id="IPR002401">
    <property type="entry name" value="Cyt_P450_E_grp-I"/>
</dbReference>
<dbReference type="InterPro" id="IPR001128">
    <property type="entry name" value="Cyt_P450"/>
</dbReference>
<dbReference type="PRINTS" id="PR00463">
    <property type="entry name" value="EP450I"/>
</dbReference>
<evidence type="ECO:0000313" key="8">
    <source>
        <dbReference type="Proteomes" id="UP000218811"/>
    </source>
</evidence>
<feature type="binding site" description="axial binding residue" evidence="6">
    <location>
        <position position="414"/>
    </location>
    <ligand>
        <name>heme</name>
        <dbReference type="ChEBI" id="CHEBI:30413"/>
    </ligand>
    <ligandPart>
        <name>Fe</name>
        <dbReference type="ChEBI" id="CHEBI:18248"/>
    </ligandPart>
</feature>
<name>A0A2H3K4X3_WOLCO</name>
<evidence type="ECO:0000313" key="7">
    <source>
        <dbReference type="EMBL" id="PCH44104.1"/>
    </source>
</evidence>
<reference evidence="7 8" key="1">
    <citation type="journal article" date="2012" name="Science">
        <title>The Paleozoic origin of enzymatic lignin decomposition reconstructed from 31 fungal genomes.</title>
        <authorList>
            <person name="Floudas D."/>
            <person name="Binder M."/>
            <person name="Riley R."/>
            <person name="Barry K."/>
            <person name="Blanchette R.A."/>
            <person name="Henrissat B."/>
            <person name="Martinez A.T."/>
            <person name="Otillar R."/>
            <person name="Spatafora J.W."/>
            <person name="Yadav J.S."/>
            <person name="Aerts A."/>
            <person name="Benoit I."/>
            <person name="Boyd A."/>
            <person name="Carlson A."/>
            <person name="Copeland A."/>
            <person name="Coutinho P.M."/>
            <person name="de Vries R.P."/>
            <person name="Ferreira P."/>
            <person name="Findley K."/>
            <person name="Foster B."/>
            <person name="Gaskell J."/>
            <person name="Glotzer D."/>
            <person name="Gorecki P."/>
            <person name="Heitman J."/>
            <person name="Hesse C."/>
            <person name="Hori C."/>
            <person name="Igarashi K."/>
            <person name="Jurgens J.A."/>
            <person name="Kallen N."/>
            <person name="Kersten P."/>
            <person name="Kohler A."/>
            <person name="Kuees U."/>
            <person name="Kumar T.K.A."/>
            <person name="Kuo A."/>
            <person name="LaButti K."/>
            <person name="Larrondo L.F."/>
            <person name="Lindquist E."/>
            <person name="Ling A."/>
            <person name="Lombard V."/>
            <person name="Lucas S."/>
            <person name="Lundell T."/>
            <person name="Martin R."/>
            <person name="McLaughlin D.J."/>
            <person name="Morgenstern I."/>
            <person name="Morin E."/>
            <person name="Murat C."/>
            <person name="Nagy L.G."/>
            <person name="Nolan M."/>
            <person name="Ohm R.A."/>
            <person name="Patyshakuliyeva A."/>
            <person name="Rokas A."/>
            <person name="Ruiz-Duenas F.J."/>
            <person name="Sabat G."/>
            <person name="Salamov A."/>
            <person name="Samejima M."/>
            <person name="Schmutz J."/>
            <person name="Slot J.C."/>
            <person name="St John F."/>
            <person name="Stenlid J."/>
            <person name="Sun H."/>
            <person name="Sun S."/>
            <person name="Syed K."/>
            <person name="Tsang A."/>
            <person name="Wiebenga A."/>
            <person name="Young D."/>
            <person name="Pisabarro A."/>
            <person name="Eastwood D.C."/>
            <person name="Martin F."/>
            <person name="Cullen D."/>
            <person name="Grigoriev I.V."/>
            <person name="Hibbett D.S."/>
        </authorList>
    </citation>
    <scope>NUCLEOTIDE SEQUENCE [LARGE SCALE GENOMIC DNA]</scope>
    <source>
        <strain evidence="7 8">MD-104</strain>
    </source>
</reference>
<dbReference type="Gene3D" id="1.10.630.10">
    <property type="entry name" value="Cytochrome P450"/>
    <property type="match status" value="1"/>
</dbReference>
<comment type="cofactor">
    <cofactor evidence="1 6">
        <name>heme</name>
        <dbReference type="ChEBI" id="CHEBI:30413"/>
    </cofactor>
</comment>
<dbReference type="GO" id="GO:0020037">
    <property type="term" value="F:heme binding"/>
    <property type="evidence" value="ECO:0007669"/>
    <property type="project" value="InterPro"/>
</dbReference>
<evidence type="ECO:0000256" key="3">
    <source>
        <dbReference type="ARBA" id="ARBA00022723"/>
    </source>
</evidence>
<protein>
    <submittedName>
        <fullName evidence="7">Cytochrome P450</fullName>
    </submittedName>
</protein>
<dbReference type="InterPro" id="IPR036396">
    <property type="entry name" value="Cyt_P450_sf"/>
</dbReference>
<comment type="similarity">
    <text evidence="2">Belongs to the cytochrome P450 family.</text>
</comment>
<dbReference type="STRING" id="742152.A0A2H3K4X3"/>
<keyword evidence="3 6" id="KW-0479">Metal-binding</keyword>
<dbReference type="GO" id="GO:0004497">
    <property type="term" value="F:monooxygenase activity"/>
    <property type="evidence" value="ECO:0007669"/>
    <property type="project" value="InterPro"/>
</dbReference>
<keyword evidence="4" id="KW-0560">Oxidoreductase</keyword>
<gene>
    <name evidence="7" type="ORF">WOLCODRAFT_77162</name>
</gene>
<feature type="non-terminal residue" evidence="7">
    <location>
        <position position="1"/>
    </location>
</feature>
<evidence type="ECO:0000256" key="5">
    <source>
        <dbReference type="ARBA" id="ARBA00023004"/>
    </source>
</evidence>
<proteinExistence type="inferred from homology"/>
<sequence length="475" mass="53181">IPSIVPQLSEPLLSYVGAVRFARNAQGYLQEGYRKYKGSVFRVPMFDRWVVVVCGAAMCEELRRYPEDKMSFYEAAHELVQTKYTITASLIQTPIHVPVIQGPLTRNLDVLLLDMISEIAIAIPKAIPVKGDEWVKLPGYATITQIVAQVSNRAFVGAPTCRNQEHLDIIINFTGGVAKARFILGFVPHFLKRFVGTVLPWSRNAMKRFKALIRNVVEQRQSELRKHGKDWTDKPCDLLTWLVEGAQETGGSTDLIAEALLVTNFLATHTSSSSLTHALYSLAANQQYLQPLREEVEAAVKTDGWTKAAINKLWRLDSFLKETQRLYGIGSVALIRKAIQDITLSDGTLIPTGTICAAAAFPLHHDKEYYADPDEFNPFRFSDMRASSEGNNVKHQYVNTSSEYIAFGHGKLACPGRFFASIELKAILAYLIINYDIKTEDGRRPKDHWFGTAIVPNTSAHVMFRKRQFGSTAVA</sequence>